<evidence type="ECO:0000256" key="2">
    <source>
        <dbReference type="SAM" id="MobiDB-lite"/>
    </source>
</evidence>
<sequence length="158" mass="17887">MGRIKVVELSEAERRALEHEYRMGKTHSYRQRCKGVLLKSEKRSSAAVAQQLGCNEVTVNGWLKRYEEDGIEGLRTLSGRGRKPILSVTDLDKVKEVVAEHRQKLSVAREELEQALGKSFSEDTLKRFVKKTLDAINESESVPSKSHVRTFTASKSKD</sequence>
<keyword evidence="1" id="KW-0175">Coiled coil</keyword>
<evidence type="ECO:0008006" key="4">
    <source>
        <dbReference type="Google" id="ProtNLM"/>
    </source>
</evidence>
<proteinExistence type="predicted"/>
<dbReference type="EMBL" id="CADCTR010002884">
    <property type="protein sequence ID" value="CAA9372829.1"/>
    <property type="molecule type" value="Genomic_DNA"/>
</dbReference>
<gene>
    <name evidence="3" type="ORF">AVDCRST_MAG93-8555</name>
</gene>
<dbReference type="Pfam" id="PF13551">
    <property type="entry name" value="HTH_29"/>
    <property type="match status" value="1"/>
</dbReference>
<reference evidence="3" key="1">
    <citation type="submission" date="2020-02" db="EMBL/GenBank/DDBJ databases">
        <authorList>
            <person name="Meier V. D."/>
        </authorList>
    </citation>
    <scope>NUCLEOTIDE SEQUENCE</scope>
    <source>
        <strain evidence="3">AVDCRST_MAG93</strain>
    </source>
</reference>
<protein>
    <recommendedName>
        <fullName evidence="4">Helix-turn-helix domain-containing protein</fullName>
    </recommendedName>
</protein>
<dbReference type="InterPro" id="IPR009057">
    <property type="entry name" value="Homeodomain-like_sf"/>
</dbReference>
<accession>A0A6J4N4E7</accession>
<evidence type="ECO:0000256" key="1">
    <source>
        <dbReference type="SAM" id="Coils"/>
    </source>
</evidence>
<feature type="region of interest" description="Disordered" evidence="2">
    <location>
        <begin position="139"/>
        <end position="158"/>
    </location>
</feature>
<dbReference type="AlphaFoldDB" id="A0A6J4N4E7"/>
<evidence type="ECO:0000313" key="3">
    <source>
        <dbReference type="EMBL" id="CAA9372829.1"/>
    </source>
</evidence>
<name>A0A6J4N4E7_9CHLR</name>
<dbReference type="SUPFAM" id="SSF46689">
    <property type="entry name" value="Homeodomain-like"/>
    <property type="match status" value="1"/>
</dbReference>
<organism evidence="3">
    <name type="scientific">uncultured Chloroflexia bacterium</name>
    <dbReference type="NCBI Taxonomy" id="1672391"/>
    <lineage>
        <taxon>Bacteria</taxon>
        <taxon>Bacillati</taxon>
        <taxon>Chloroflexota</taxon>
        <taxon>Chloroflexia</taxon>
        <taxon>environmental samples</taxon>
    </lineage>
</organism>
<feature type="coiled-coil region" evidence="1">
    <location>
        <begin position="91"/>
        <end position="118"/>
    </location>
</feature>